<evidence type="ECO:0000313" key="3">
    <source>
        <dbReference type="EMBL" id="CAF4457540.1"/>
    </source>
</evidence>
<dbReference type="EMBL" id="CAJOBC010098945">
    <property type="protein sequence ID" value="CAF4457540.1"/>
    <property type="molecule type" value="Genomic_DNA"/>
</dbReference>
<feature type="region of interest" description="Disordered" evidence="1">
    <location>
        <begin position="200"/>
        <end position="229"/>
    </location>
</feature>
<dbReference type="Proteomes" id="UP000663829">
    <property type="component" value="Unassembled WGS sequence"/>
</dbReference>
<proteinExistence type="predicted"/>
<keyword evidence="4" id="KW-1185">Reference proteome</keyword>
<feature type="compositionally biased region" description="Basic and acidic residues" evidence="1">
    <location>
        <begin position="1"/>
        <end position="19"/>
    </location>
</feature>
<dbReference type="EMBL" id="CAJNOQ010032866">
    <property type="protein sequence ID" value="CAF1587288.1"/>
    <property type="molecule type" value="Genomic_DNA"/>
</dbReference>
<feature type="compositionally biased region" description="Basic and acidic residues" evidence="1">
    <location>
        <begin position="133"/>
        <end position="147"/>
    </location>
</feature>
<reference evidence="2" key="1">
    <citation type="submission" date="2021-02" db="EMBL/GenBank/DDBJ databases">
        <authorList>
            <person name="Nowell W R."/>
        </authorList>
    </citation>
    <scope>NUCLEOTIDE SEQUENCE</scope>
</reference>
<feature type="region of interest" description="Disordered" evidence="1">
    <location>
        <begin position="1"/>
        <end position="32"/>
    </location>
</feature>
<accession>A0A815ZUF2</accession>
<feature type="compositionally biased region" description="Polar residues" evidence="1">
    <location>
        <begin position="96"/>
        <end position="105"/>
    </location>
</feature>
<evidence type="ECO:0000256" key="1">
    <source>
        <dbReference type="SAM" id="MobiDB-lite"/>
    </source>
</evidence>
<gene>
    <name evidence="2" type="ORF">GPM918_LOCUS41505</name>
    <name evidence="3" type="ORF">SRO942_LOCUS42565</name>
</gene>
<feature type="compositionally biased region" description="Polar residues" evidence="1">
    <location>
        <begin position="44"/>
        <end position="54"/>
    </location>
</feature>
<organism evidence="2 4">
    <name type="scientific">Didymodactylos carnosus</name>
    <dbReference type="NCBI Taxonomy" id="1234261"/>
    <lineage>
        <taxon>Eukaryota</taxon>
        <taxon>Metazoa</taxon>
        <taxon>Spiralia</taxon>
        <taxon>Gnathifera</taxon>
        <taxon>Rotifera</taxon>
        <taxon>Eurotatoria</taxon>
        <taxon>Bdelloidea</taxon>
        <taxon>Philodinida</taxon>
        <taxon>Philodinidae</taxon>
        <taxon>Didymodactylos</taxon>
    </lineage>
</organism>
<dbReference type="AlphaFoldDB" id="A0A815ZUF2"/>
<feature type="region of interest" description="Disordered" evidence="1">
    <location>
        <begin position="44"/>
        <end position="111"/>
    </location>
</feature>
<comment type="caution">
    <text evidence="2">The sequence shown here is derived from an EMBL/GenBank/DDBJ whole genome shotgun (WGS) entry which is preliminary data.</text>
</comment>
<dbReference type="Proteomes" id="UP000681722">
    <property type="component" value="Unassembled WGS sequence"/>
</dbReference>
<feature type="region of interest" description="Disordered" evidence="1">
    <location>
        <begin position="133"/>
        <end position="159"/>
    </location>
</feature>
<sequence>MASKDNEKRKDESNTEKQKTNIQQPEVATAPIIQASALDGSISSVPQVVTNNQAPHPLRITSRPSTPDRKENFSELPVLPRIPSASTPKPHEDSSATEISQSTQKKTVEKPVLPRILSASSQVAASADIQLKEKDRVPSTTEKEDAKTCAPLPIETPAPPQISLVTQDLTATLATPRSTAQLNRKENFGGMRPISDIYSSTAGVGKRERRESMSKTSIIPPSHTKSEKQEDEIFLTVGSELEEKAKEADSTDKPARHAAVDVVWLDNNVDSTNNIRIQRRIAENVHTLSSFTDAEECEKFITKVQDGKFYLIISGDLGEQFLEKHVKYGNV</sequence>
<protein>
    <submittedName>
        <fullName evidence="2">Uncharacterized protein</fullName>
    </submittedName>
</protein>
<name>A0A815ZUF2_9BILA</name>
<evidence type="ECO:0000313" key="4">
    <source>
        <dbReference type="Proteomes" id="UP000663829"/>
    </source>
</evidence>
<evidence type="ECO:0000313" key="2">
    <source>
        <dbReference type="EMBL" id="CAF1587288.1"/>
    </source>
</evidence>